<evidence type="ECO:0000256" key="7">
    <source>
        <dbReference type="ARBA" id="ARBA00022430"/>
    </source>
</evidence>
<feature type="compositionally biased region" description="Basic and acidic residues" evidence="16">
    <location>
        <begin position="665"/>
        <end position="680"/>
    </location>
</feature>
<dbReference type="PANTHER" id="PTHR42979:SF1">
    <property type="entry name" value="3-ISOPROPYLMALATE DEHYDROGENASE"/>
    <property type="match status" value="1"/>
</dbReference>
<evidence type="ECO:0000313" key="18">
    <source>
        <dbReference type="EMBL" id="KAH6831524.1"/>
    </source>
</evidence>
<evidence type="ECO:0000256" key="12">
    <source>
        <dbReference type="ARBA" id="ARBA00023027"/>
    </source>
</evidence>
<keyword evidence="8" id="KW-0028">Amino-acid biosynthesis</keyword>
<dbReference type="GO" id="GO:0003676">
    <property type="term" value="F:nucleic acid binding"/>
    <property type="evidence" value="ECO:0007669"/>
    <property type="project" value="InterPro"/>
</dbReference>
<dbReference type="PROSITE" id="PS00470">
    <property type="entry name" value="IDH_IMDH"/>
    <property type="match status" value="1"/>
</dbReference>
<dbReference type="FunFam" id="3.40.718.10:FF:000004">
    <property type="entry name" value="3-isopropylmalate dehydrogenase"/>
    <property type="match status" value="1"/>
</dbReference>
<keyword evidence="14 15" id="KW-0100">Branched-chain amino acid biosynthesis</keyword>
<feature type="region of interest" description="Disordered" evidence="16">
    <location>
        <begin position="716"/>
        <end position="786"/>
    </location>
</feature>
<reference evidence="18 19" key="1">
    <citation type="journal article" date="2021" name="Nat. Commun.">
        <title>Incipient diploidization of the medicinal plant Perilla within 10,000 years.</title>
        <authorList>
            <person name="Zhang Y."/>
            <person name="Shen Q."/>
            <person name="Leng L."/>
            <person name="Zhang D."/>
            <person name="Chen S."/>
            <person name="Shi Y."/>
            <person name="Ning Z."/>
            <person name="Chen S."/>
        </authorList>
    </citation>
    <scope>NUCLEOTIDE SEQUENCE [LARGE SCALE GENOMIC DNA]</scope>
    <source>
        <strain evidence="19">cv. PC099</strain>
    </source>
</reference>
<comment type="function">
    <text evidence="15">Catalyzes the oxidation of 3-carboxy-2-hydroxy-4-methylpentanoate (3-isopropylmalate) to 3-carboxy-4-methyl-2-oxopentanoate. The product decarboxylates to 4-methyl-2 oxopentanoate.</text>
</comment>
<evidence type="ECO:0000256" key="10">
    <source>
        <dbReference type="ARBA" id="ARBA00022842"/>
    </source>
</evidence>
<keyword evidence="11" id="KW-0560">Oxidoreductase</keyword>
<organism evidence="18 19">
    <name type="scientific">Perilla frutescens var. hirtella</name>
    <name type="common">Perilla citriodora</name>
    <name type="synonym">Perilla setoyensis</name>
    <dbReference type="NCBI Taxonomy" id="608512"/>
    <lineage>
        <taxon>Eukaryota</taxon>
        <taxon>Viridiplantae</taxon>
        <taxon>Streptophyta</taxon>
        <taxon>Embryophyta</taxon>
        <taxon>Tracheophyta</taxon>
        <taxon>Spermatophyta</taxon>
        <taxon>Magnoliopsida</taxon>
        <taxon>eudicotyledons</taxon>
        <taxon>Gunneridae</taxon>
        <taxon>Pentapetalae</taxon>
        <taxon>asterids</taxon>
        <taxon>lamiids</taxon>
        <taxon>Lamiales</taxon>
        <taxon>Lamiaceae</taxon>
        <taxon>Nepetoideae</taxon>
        <taxon>Elsholtzieae</taxon>
        <taxon>Perilla</taxon>
    </lineage>
</organism>
<feature type="region of interest" description="Disordered" evidence="16">
    <location>
        <begin position="463"/>
        <end position="490"/>
    </location>
</feature>
<gene>
    <name evidence="18" type="ORF">C2S53_020605</name>
</gene>
<protein>
    <recommendedName>
        <fullName evidence="6 15">3-isopropylmalate dehydrogenase</fullName>
        <ecNumber evidence="6 15">1.1.1.85</ecNumber>
    </recommendedName>
</protein>
<dbReference type="GO" id="GO:0003862">
    <property type="term" value="F:3-isopropylmalate dehydrogenase activity"/>
    <property type="evidence" value="ECO:0007669"/>
    <property type="project" value="UniProtKB-EC"/>
</dbReference>
<dbReference type="InterPro" id="IPR036875">
    <property type="entry name" value="Znf_CCHC_sf"/>
</dbReference>
<proteinExistence type="inferred from homology"/>
<evidence type="ECO:0000256" key="3">
    <source>
        <dbReference type="ARBA" id="ARBA00004762"/>
    </source>
</evidence>
<evidence type="ECO:0000256" key="5">
    <source>
        <dbReference type="ARBA" id="ARBA00011738"/>
    </source>
</evidence>
<evidence type="ECO:0000256" key="15">
    <source>
        <dbReference type="RuleBase" id="RU004445"/>
    </source>
</evidence>
<dbReference type="Proteomes" id="UP001190926">
    <property type="component" value="Unassembled WGS sequence"/>
</dbReference>
<dbReference type="SUPFAM" id="SSF53659">
    <property type="entry name" value="Isocitrate/Isopropylmalate dehydrogenase-like"/>
    <property type="match status" value="1"/>
</dbReference>
<dbReference type="InterPro" id="IPR024084">
    <property type="entry name" value="IsoPropMal-DH-like_dom"/>
</dbReference>
<comment type="cofactor">
    <cofactor evidence="2">
        <name>Mn(2+)</name>
        <dbReference type="ChEBI" id="CHEBI:29035"/>
    </cofactor>
</comment>
<feature type="region of interest" description="Disordered" evidence="16">
    <location>
        <begin position="521"/>
        <end position="540"/>
    </location>
</feature>
<dbReference type="EMBL" id="SDAM02000090">
    <property type="protein sequence ID" value="KAH6831524.1"/>
    <property type="molecule type" value="Genomic_DNA"/>
</dbReference>
<dbReference type="InterPro" id="IPR019818">
    <property type="entry name" value="IsoCit/isopropylmalate_DH_CS"/>
</dbReference>
<sequence length="914" mass="99886">MAASLQLNCKPFTPLLLHSKSASKRALKFSTVRCSAAAPSKSYTITLLPGDGIGPEVISVAKNALKLVASLEGFEFKFKEVPVGGAALDLTGVPLPEETLSTAKGSDAVLLGAIGGYKWDNNEKHLKPETGLLQLRAGLKVFANLRPATVLPQLVDASTLKKDVAEGVDLMVVRELTGGIYFGKPRGFGTNGNGEEIGFNTEVYTTHEIDRIARVAFETARKRGGKLCSVDKANVLEASMLWRKRVTALASEYPDVELSHMYVDNAAMQLVRNPKQFDTIVTNNIFGDILSDEASMITGSIGMLPSASLGESGPGLFEPIHGSAPDIAGQDKANPLATVLSAAMLLKYGLGEEMAARRIEAAVLDTLDRGYRTGDIHSASQKLVGCKEMGEQVLKSIDSKVAAAVKVGVSMAAPETDLAARTDRVRSVWIGGDKASGGDRLQQGQTDGLRFGCWWHRRDSADCKAAPQDSADRTTPDETEPSNNEEEDVELQLRGGSAIQLGVFEKSRFVFTQDGVRVSTTKKGNNNELPKISEDDPKSPITPGEEVSFSNTQVWDAKYHFDALTSYVNHQNREMENRLGEQLAQLAEQIGSLKTQSTEAQTVQGPPERSVELQVAVERQVEPQGAVAGAAAQGRAAARRPQLPPERQDNDFGPESDDREEFEDNFEHPRRGDCRDRPRAPYRLGKEETLDATIIRYIEGMNPDIACEVELRDFSSIKEMPSSRNPSSSTPTEATRRRSPPDQPARRFDRNAPQTGCRPESMLPNQPRPPTTRPNQAVTMPNAAPARARDIQCQECQGWGHFQAQCPNRRVLFLSDQNELESASEDELEQAKGNATNEEVPIDDVESVEVNPDAPIVSLVTIRSLSINRTKEHDHQWENIFYTLHDGRLNTYTVKNNGRTCILKPLAPKAVAED</sequence>
<keyword evidence="13" id="KW-0464">Manganese</keyword>
<keyword evidence="10" id="KW-0460">Magnesium</keyword>
<evidence type="ECO:0000256" key="2">
    <source>
        <dbReference type="ARBA" id="ARBA00001936"/>
    </source>
</evidence>
<feature type="compositionally biased region" description="Low complexity" evidence="16">
    <location>
        <begin position="624"/>
        <end position="641"/>
    </location>
</feature>
<evidence type="ECO:0000256" key="11">
    <source>
        <dbReference type="ARBA" id="ARBA00023002"/>
    </source>
</evidence>
<comment type="similarity">
    <text evidence="4">Belongs to the isocitrate and isopropylmalate dehydrogenases family.</text>
</comment>
<dbReference type="Pfam" id="PF00180">
    <property type="entry name" value="Iso_dh"/>
    <property type="match status" value="1"/>
</dbReference>
<dbReference type="GO" id="GO:0051287">
    <property type="term" value="F:NAD binding"/>
    <property type="evidence" value="ECO:0007669"/>
    <property type="project" value="InterPro"/>
</dbReference>
<dbReference type="GO" id="GO:0009098">
    <property type="term" value="P:L-leucine biosynthetic process"/>
    <property type="evidence" value="ECO:0007669"/>
    <property type="project" value="UniProtKB-KW"/>
</dbReference>
<name>A0AAD4JCX3_PERFH</name>
<evidence type="ECO:0000256" key="13">
    <source>
        <dbReference type="ARBA" id="ARBA00023211"/>
    </source>
</evidence>
<dbReference type="HAMAP" id="MF_01033">
    <property type="entry name" value="LeuB_type1"/>
    <property type="match status" value="1"/>
</dbReference>
<comment type="caution">
    <text evidence="18">The sequence shown here is derived from an EMBL/GenBank/DDBJ whole genome shotgun (WGS) entry which is preliminary data.</text>
</comment>
<evidence type="ECO:0000256" key="6">
    <source>
        <dbReference type="ARBA" id="ARBA00013101"/>
    </source>
</evidence>
<evidence type="ECO:0000256" key="8">
    <source>
        <dbReference type="ARBA" id="ARBA00022605"/>
    </source>
</evidence>
<dbReference type="SUPFAM" id="SSF57756">
    <property type="entry name" value="Retrovirus zinc finger-like domains"/>
    <property type="match status" value="1"/>
</dbReference>
<feature type="compositionally biased region" description="Acidic residues" evidence="16">
    <location>
        <begin position="652"/>
        <end position="664"/>
    </location>
</feature>
<feature type="compositionally biased region" description="Low complexity" evidence="16">
    <location>
        <begin position="722"/>
        <end position="732"/>
    </location>
</feature>
<evidence type="ECO:0000256" key="16">
    <source>
        <dbReference type="SAM" id="MobiDB-lite"/>
    </source>
</evidence>
<feature type="compositionally biased region" description="Basic and acidic residues" evidence="16">
    <location>
        <begin position="734"/>
        <end position="750"/>
    </location>
</feature>
<keyword evidence="19" id="KW-1185">Reference proteome</keyword>
<dbReference type="AlphaFoldDB" id="A0AAD4JCX3"/>
<dbReference type="SMART" id="SM01329">
    <property type="entry name" value="Iso_dh"/>
    <property type="match status" value="1"/>
</dbReference>
<comment type="subunit">
    <text evidence="5 15">Homodimer.</text>
</comment>
<evidence type="ECO:0000256" key="9">
    <source>
        <dbReference type="ARBA" id="ARBA00022723"/>
    </source>
</evidence>
<evidence type="ECO:0000313" key="19">
    <source>
        <dbReference type="Proteomes" id="UP001190926"/>
    </source>
</evidence>
<evidence type="ECO:0000256" key="4">
    <source>
        <dbReference type="ARBA" id="ARBA00007769"/>
    </source>
</evidence>
<evidence type="ECO:0000259" key="17">
    <source>
        <dbReference type="SMART" id="SM01329"/>
    </source>
</evidence>
<dbReference type="GO" id="GO:0000287">
    <property type="term" value="F:magnesium ion binding"/>
    <property type="evidence" value="ECO:0007669"/>
    <property type="project" value="InterPro"/>
</dbReference>
<keyword evidence="12 15" id="KW-0520">NAD</keyword>
<dbReference type="Gene3D" id="3.40.718.10">
    <property type="entry name" value="Isopropylmalate Dehydrogenase"/>
    <property type="match status" value="1"/>
</dbReference>
<comment type="pathway">
    <text evidence="3 15">Amino-acid biosynthesis; L-leucine biosynthesis; L-leucine from 3-methyl-2-oxobutanoate: step 3/4.</text>
</comment>
<accession>A0AAD4JCX3</accession>
<comment type="cofactor">
    <cofactor evidence="15">
        <name>Mg(2+)</name>
        <dbReference type="ChEBI" id="CHEBI:18420"/>
    </cofactor>
    <cofactor evidence="15">
        <name>Mn(2+)</name>
        <dbReference type="ChEBI" id="CHEBI:29035"/>
    </cofactor>
    <text evidence="15">Binds 1 Mg(2+) or Mn(2+) ion per subunit.</text>
</comment>
<keyword evidence="9 15" id="KW-0479">Metal-binding</keyword>
<dbReference type="GO" id="GO:0008270">
    <property type="term" value="F:zinc ion binding"/>
    <property type="evidence" value="ECO:0007669"/>
    <property type="project" value="InterPro"/>
</dbReference>
<feature type="domain" description="Isopropylmalate dehydrogenase-like" evidence="17">
    <location>
        <begin position="44"/>
        <end position="393"/>
    </location>
</feature>
<dbReference type="NCBIfam" id="TIGR00169">
    <property type="entry name" value="leuB"/>
    <property type="match status" value="1"/>
</dbReference>
<feature type="region of interest" description="Disordered" evidence="16">
    <location>
        <begin position="624"/>
        <end position="680"/>
    </location>
</feature>
<dbReference type="EC" id="1.1.1.85" evidence="6 15"/>
<dbReference type="PANTHER" id="PTHR42979">
    <property type="entry name" value="3-ISOPROPYLMALATE DEHYDROGENASE"/>
    <property type="match status" value="1"/>
</dbReference>
<keyword evidence="7 15" id="KW-0432">Leucine biosynthesis</keyword>
<evidence type="ECO:0000256" key="1">
    <source>
        <dbReference type="ARBA" id="ARBA00000624"/>
    </source>
</evidence>
<feature type="compositionally biased region" description="Acidic residues" evidence="16">
    <location>
        <begin position="477"/>
        <end position="490"/>
    </location>
</feature>
<comment type="catalytic activity">
    <reaction evidence="1 15">
        <text>(2R,3S)-3-isopropylmalate + NAD(+) = 4-methyl-2-oxopentanoate + CO2 + NADH</text>
        <dbReference type="Rhea" id="RHEA:32271"/>
        <dbReference type="ChEBI" id="CHEBI:16526"/>
        <dbReference type="ChEBI" id="CHEBI:17865"/>
        <dbReference type="ChEBI" id="CHEBI:35121"/>
        <dbReference type="ChEBI" id="CHEBI:57540"/>
        <dbReference type="ChEBI" id="CHEBI:57945"/>
        <dbReference type="EC" id="1.1.1.85"/>
    </reaction>
</comment>
<dbReference type="InterPro" id="IPR004429">
    <property type="entry name" value="Isopropylmalate_DH"/>
</dbReference>
<evidence type="ECO:0000256" key="14">
    <source>
        <dbReference type="ARBA" id="ARBA00023304"/>
    </source>
</evidence>